<dbReference type="PROSITE" id="PS50076">
    <property type="entry name" value="DNAJ_2"/>
    <property type="match status" value="1"/>
</dbReference>
<evidence type="ECO:0000313" key="4">
    <source>
        <dbReference type="Proteomes" id="UP000633365"/>
    </source>
</evidence>
<dbReference type="CDD" id="cd06257">
    <property type="entry name" value="DnaJ"/>
    <property type="match status" value="1"/>
</dbReference>
<dbReference type="GO" id="GO:0006260">
    <property type="term" value="P:DNA replication"/>
    <property type="evidence" value="ECO:0007669"/>
    <property type="project" value="UniProtKB-KW"/>
</dbReference>
<accession>A0A935C4D5</accession>
<evidence type="ECO:0000256" key="1">
    <source>
        <dbReference type="ARBA" id="ARBA00022705"/>
    </source>
</evidence>
<gene>
    <name evidence="3" type="ORF">JKK62_12800</name>
</gene>
<dbReference type="AlphaFoldDB" id="A0A935C4D5"/>
<reference evidence="3" key="1">
    <citation type="submission" date="2021-01" db="EMBL/GenBank/DDBJ databases">
        <title>Genome public.</title>
        <authorList>
            <person name="Liu C."/>
            <person name="Sun Q."/>
        </authorList>
    </citation>
    <scope>NUCLEOTIDE SEQUENCE</scope>
    <source>
        <strain evidence="3">M6</strain>
    </source>
</reference>
<evidence type="ECO:0000313" key="3">
    <source>
        <dbReference type="EMBL" id="MBK6089507.1"/>
    </source>
</evidence>
<dbReference type="Proteomes" id="UP000633365">
    <property type="component" value="Unassembled WGS sequence"/>
</dbReference>
<proteinExistence type="predicted"/>
<protein>
    <submittedName>
        <fullName evidence="3">DnaJ domain-containing protein</fullName>
    </submittedName>
</protein>
<keyword evidence="1" id="KW-0235">DNA replication</keyword>
<dbReference type="SUPFAM" id="SSF46565">
    <property type="entry name" value="Chaperone J-domain"/>
    <property type="match status" value="1"/>
</dbReference>
<name>A0A935C4D5_9FIRM</name>
<dbReference type="InterPro" id="IPR001623">
    <property type="entry name" value="DnaJ_domain"/>
</dbReference>
<feature type="domain" description="J" evidence="2">
    <location>
        <begin position="1"/>
        <end position="63"/>
    </location>
</feature>
<dbReference type="EMBL" id="JAEQMG010000140">
    <property type="protein sequence ID" value="MBK6089507.1"/>
    <property type="molecule type" value="Genomic_DNA"/>
</dbReference>
<sequence>MKYFKNCKTAEELKKEYRKLAMKLHPDIVGGDGEEFKAMQAEFEKLWERLKNVHSNAQGETYTAKQETAETPHEFIHIINVLISLQGVEVEICGKWIWVSGNTKEHKEVLKQLGFKFAYKKKAWYYHKDKFRKKSHEELTMDDIRDMFGSQRYEQKKEEEKKLQAAI</sequence>
<dbReference type="Pfam" id="PF00226">
    <property type="entry name" value="DnaJ"/>
    <property type="match status" value="1"/>
</dbReference>
<evidence type="ECO:0000259" key="2">
    <source>
        <dbReference type="PROSITE" id="PS50076"/>
    </source>
</evidence>
<comment type="caution">
    <text evidence="3">The sequence shown here is derived from an EMBL/GenBank/DDBJ whole genome shotgun (WGS) entry which is preliminary data.</text>
</comment>
<dbReference type="RefSeq" id="WP_201428228.1">
    <property type="nucleotide sequence ID" value="NZ_JAEQMG010000140.1"/>
</dbReference>
<organism evidence="3 4">
    <name type="scientific">Ruminococcus difficilis</name>
    <dbReference type="NCBI Taxonomy" id="2763069"/>
    <lineage>
        <taxon>Bacteria</taxon>
        <taxon>Bacillati</taxon>
        <taxon>Bacillota</taxon>
        <taxon>Clostridia</taxon>
        <taxon>Eubacteriales</taxon>
        <taxon>Oscillospiraceae</taxon>
        <taxon>Ruminococcus</taxon>
    </lineage>
</organism>
<dbReference type="InterPro" id="IPR036869">
    <property type="entry name" value="J_dom_sf"/>
</dbReference>
<keyword evidence="4" id="KW-1185">Reference proteome</keyword>
<dbReference type="Gene3D" id="1.10.287.110">
    <property type="entry name" value="DnaJ domain"/>
    <property type="match status" value="1"/>
</dbReference>